<dbReference type="Pfam" id="PF01501">
    <property type="entry name" value="Glyco_transf_8"/>
    <property type="match status" value="1"/>
</dbReference>
<dbReference type="AlphaFoldDB" id="A0A132A1N0"/>
<organism evidence="1 2">
    <name type="scientific">Sarcoptes scabiei</name>
    <name type="common">Itch mite</name>
    <name type="synonym">Acarus scabiei</name>
    <dbReference type="NCBI Taxonomy" id="52283"/>
    <lineage>
        <taxon>Eukaryota</taxon>
        <taxon>Metazoa</taxon>
        <taxon>Ecdysozoa</taxon>
        <taxon>Arthropoda</taxon>
        <taxon>Chelicerata</taxon>
        <taxon>Arachnida</taxon>
        <taxon>Acari</taxon>
        <taxon>Acariformes</taxon>
        <taxon>Sarcoptiformes</taxon>
        <taxon>Astigmata</taxon>
        <taxon>Psoroptidia</taxon>
        <taxon>Sarcoptoidea</taxon>
        <taxon>Sarcoptidae</taxon>
        <taxon>Sarcoptinae</taxon>
        <taxon>Sarcoptes</taxon>
    </lineage>
</organism>
<dbReference type="VEuPathDB" id="VectorBase:SSCA005912"/>
<proteinExistence type="predicted"/>
<dbReference type="Gene3D" id="3.90.550.10">
    <property type="entry name" value="Spore Coat Polysaccharide Biosynthesis Protein SpsA, Chain A"/>
    <property type="match status" value="1"/>
</dbReference>
<protein>
    <submittedName>
        <fullName evidence="1">Xyloside xylosyltransferase 1-like protein</fullName>
    </submittedName>
</protein>
<dbReference type="GO" id="GO:0005789">
    <property type="term" value="C:endoplasmic reticulum membrane"/>
    <property type="evidence" value="ECO:0007669"/>
    <property type="project" value="TreeGrafter"/>
</dbReference>
<dbReference type="GO" id="GO:0140560">
    <property type="term" value="F:xylosyl alpha-1,3-xylosyltransferase activity"/>
    <property type="evidence" value="ECO:0007669"/>
    <property type="project" value="TreeGrafter"/>
</dbReference>
<dbReference type="EMBL" id="JXLN01009981">
    <property type="protein sequence ID" value="KPM04831.1"/>
    <property type="molecule type" value="Genomic_DNA"/>
</dbReference>
<dbReference type="PANTHER" id="PTHR46612">
    <property type="entry name" value="XYLOSIDE XYLOSYLTRANSFERASE 1"/>
    <property type="match status" value="1"/>
</dbReference>
<reference evidence="1 2" key="1">
    <citation type="journal article" date="2015" name="Parasit. Vectors">
        <title>Draft genome of the scabies mite.</title>
        <authorList>
            <person name="Rider S.D.Jr."/>
            <person name="Morgan M.S."/>
            <person name="Arlian L.G."/>
        </authorList>
    </citation>
    <scope>NUCLEOTIDE SEQUENCE [LARGE SCALE GENOMIC DNA]</scope>
    <source>
        <strain evidence="1">Arlian Lab</strain>
    </source>
</reference>
<dbReference type="Proteomes" id="UP000616769">
    <property type="component" value="Unassembled WGS sequence"/>
</dbReference>
<name>A0A132A1N0_SARSC</name>
<gene>
    <name evidence="1" type="ORF">QR98_0032850</name>
</gene>
<evidence type="ECO:0000313" key="2">
    <source>
        <dbReference type="Proteomes" id="UP000616769"/>
    </source>
</evidence>
<dbReference type="InterPro" id="IPR029044">
    <property type="entry name" value="Nucleotide-diphossugar_trans"/>
</dbReference>
<dbReference type="InterPro" id="IPR042465">
    <property type="entry name" value="XXLT1"/>
</dbReference>
<dbReference type="PANTHER" id="PTHR46612:SF1">
    <property type="entry name" value="XYLOSIDE XYLOSYLTRANSFERASE 1"/>
    <property type="match status" value="1"/>
</dbReference>
<evidence type="ECO:0000313" key="1">
    <source>
        <dbReference type="EMBL" id="KPM04831.1"/>
    </source>
</evidence>
<sequence length="431" mass="51586">MSDISYDPNDPENFMSNEDYRREELLRREDQNDDVASINLRQPKSIKSSRRWPMYESLIDQQPQPKQPSMYSFQSKTNRIDDLYTHCSYHLAFTMIERNSNERLFGAKLLNKFSNSLTSILLHLNATRNDQAQQQNELCIHLITDDRIRLNLRETIDNVHRDLGKKSYLLTNMPHQRTMSSSEERFERFRPMVRYFFIDSYQIDTRLEYLLPTLRNCFTHKINSYYSQALFFYSMFLHQVIPNFMANRLILLDIDIQLDTNILKLFEEFDRFKEDEIIGIAYEQQPVYRHILHEYRRDNINTTAGSPPPQGFPGFNSGVLLLDLERMRRSKLYQSLLSPKIIEHLSQKYRFRGHLGDQDFYTLIGIDHRSLFHVLPCGWNRQLCQWWRFHGYGEVFDDYHRCQTSSIMLYHGNCNSALPTLTNYGDYRRRK</sequence>
<dbReference type="InterPro" id="IPR002495">
    <property type="entry name" value="Glyco_trans_8"/>
</dbReference>
<dbReference type="SUPFAM" id="SSF53448">
    <property type="entry name" value="Nucleotide-diphospho-sugar transferases"/>
    <property type="match status" value="1"/>
</dbReference>
<comment type="caution">
    <text evidence="1">The sequence shown here is derived from an EMBL/GenBank/DDBJ whole genome shotgun (WGS) entry which is preliminary data.</text>
</comment>
<accession>A0A132A1N0</accession>
<dbReference type="OrthoDB" id="411524at2759"/>
<dbReference type="GO" id="GO:0016266">
    <property type="term" value="P:protein O-linked glycosylation via N-acetyl-galactosamine"/>
    <property type="evidence" value="ECO:0007669"/>
    <property type="project" value="TreeGrafter"/>
</dbReference>